<dbReference type="Proteomes" id="UP000577419">
    <property type="component" value="Unassembled WGS sequence"/>
</dbReference>
<evidence type="ECO:0000313" key="2">
    <source>
        <dbReference type="Proteomes" id="UP000577419"/>
    </source>
</evidence>
<dbReference type="InterPro" id="IPR036388">
    <property type="entry name" value="WH-like_DNA-bd_sf"/>
</dbReference>
<evidence type="ECO:0000313" key="1">
    <source>
        <dbReference type="EMBL" id="HIH08382.1"/>
    </source>
</evidence>
<gene>
    <name evidence="1" type="ORF">HA237_03360</name>
</gene>
<dbReference type="InterPro" id="IPR036390">
    <property type="entry name" value="WH_DNA-bd_sf"/>
</dbReference>
<organism evidence="1 2">
    <name type="scientific">Candidatus Iainarchaeum sp</name>
    <dbReference type="NCBI Taxonomy" id="3101447"/>
    <lineage>
        <taxon>Archaea</taxon>
        <taxon>Candidatus Iainarchaeota</taxon>
        <taxon>Candidatus Iainarchaeia</taxon>
        <taxon>Candidatus Iainarchaeales</taxon>
        <taxon>Candidatus Iainarchaeaceae</taxon>
        <taxon>Candidatus Iainarchaeum</taxon>
    </lineage>
</organism>
<dbReference type="EMBL" id="DUFG01000017">
    <property type="protein sequence ID" value="HIH08382.1"/>
    <property type="molecule type" value="Genomic_DNA"/>
</dbReference>
<accession>A0A7J4ISE5</accession>
<dbReference type="AlphaFoldDB" id="A0A7J4ISE5"/>
<reference evidence="2" key="1">
    <citation type="journal article" date="2020" name="bioRxiv">
        <title>A rank-normalized archaeal taxonomy based on genome phylogeny resolves widespread incomplete and uneven classifications.</title>
        <authorList>
            <person name="Rinke C."/>
            <person name="Chuvochina M."/>
            <person name="Mussig A.J."/>
            <person name="Chaumeil P.-A."/>
            <person name="Waite D.W."/>
            <person name="Whitman W.B."/>
            <person name="Parks D.H."/>
            <person name="Hugenholtz P."/>
        </authorList>
    </citation>
    <scope>NUCLEOTIDE SEQUENCE [LARGE SCALE GENOMIC DNA]</scope>
</reference>
<dbReference type="Gene3D" id="1.10.10.10">
    <property type="entry name" value="Winged helix-like DNA-binding domain superfamily/Winged helix DNA-binding domain"/>
    <property type="match status" value="1"/>
</dbReference>
<proteinExistence type="predicted"/>
<protein>
    <submittedName>
        <fullName evidence="1">Winged helix-turn-helix transcriptional regulator</fullName>
    </submittedName>
</protein>
<dbReference type="Pfam" id="PF13412">
    <property type="entry name" value="HTH_24"/>
    <property type="match status" value="1"/>
</dbReference>
<dbReference type="SUPFAM" id="SSF46785">
    <property type="entry name" value="Winged helix' DNA-binding domain"/>
    <property type="match status" value="1"/>
</dbReference>
<sequence length="142" mass="16413">MEEKKQRLAFKIVIKRVEKPFSGNPVNELNWICQSLGFFEPIDREKTASSIFKEIVKATESNESISSTELAERIGMSRGSTINHLNNLIRSGLIVRHGRLYVSRSRSIYRTIEEIEEDVERVFAKMKKTAKEIDRELGIIQE</sequence>
<name>A0A7J4ISE5_9ARCH</name>
<comment type="caution">
    <text evidence="1">The sequence shown here is derived from an EMBL/GenBank/DDBJ whole genome shotgun (WGS) entry which is preliminary data.</text>
</comment>